<accession>A0A6A5TG68</accession>
<reference evidence="3" key="1">
    <citation type="journal article" date="2020" name="Stud. Mycol.">
        <title>101 Dothideomycetes genomes: a test case for predicting lifestyles and emergence of pathogens.</title>
        <authorList>
            <person name="Haridas S."/>
            <person name="Albert R."/>
            <person name="Binder M."/>
            <person name="Bloem J."/>
            <person name="Labutti K."/>
            <person name="Salamov A."/>
            <person name="Andreopoulos B."/>
            <person name="Baker S."/>
            <person name="Barry K."/>
            <person name="Bills G."/>
            <person name="Bluhm B."/>
            <person name="Cannon C."/>
            <person name="Castanera R."/>
            <person name="Culley D."/>
            <person name="Daum C."/>
            <person name="Ezra D."/>
            <person name="Gonzalez J."/>
            <person name="Henrissat B."/>
            <person name="Kuo A."/>
            <person name="Liang C."/>
            <person name="Lipzen A."/>
            <person name="Lutzoni F."/>
            <person name="Magnuson J."/>
            <person name="Mondo S."/>
            <person name="Nolan M."/>
            <person name="Ohm R."/>
            <person name="Pangilinan J."/>
            <person name="Park H.-J."/>
            <person name="Ramirez L."/>
            <person name="Alfaro M."/>
            <person name="Sun H."/>
            <person name="Tritt A."/>
            <person name="Yoshinaga Y."/>
            <person name="Zwiers L.-H."/>
            <person name="Turgeon B."/>
            <person name="Goodwin S."/>
            <person name="Spatafora J."/>
            <person name="Crous P."/>
            <person name="Grigoriev I."/>
        </authorList>
    </citation>
    <scope>NUCLEOTIDE SEQUENCE</scope>
    <source>
        <strain evidence="3">CBS 675.92</strain>
    </source>
</reference>
<evidence type="ECO:0000313" key="4">
    <source>
        <dbReference type="Proteomes" id="UP000800035"/>
    </source>
</evidence>
<organism evidence="3 4">
    <name type="scientific">Byssothecium circinans</name>
    <dbReference type="NCBI Taxonomy" id="147558"/>
    <lineage>
        <taxon>Eukaryota</taxon>
        <taxon>Fungi</taxon>
        <taxon>Dikarya</taxon>
        <taxon>Ascomycota</taxon>
        <taxon>Pezizomycotina</taxon>
        <taxon>Dothideomycetes</taxon>
        <taxon>Pleosporomycetidae</taxon>
        <taxon>Pleosporales</taxon>
        <taxon>Massarineae</taxon>
        <taxon>Massarinaceae</taxon>
        <taxon>Byssothecium</taxon>
    </lineage>
</organism>
<feature type="region of interest" description="Disordered" evidence="2">
    <location>
        <begin position="85"/>
        <end position="140"/>
    </location>
</feature>
<sequence>MTAWYKEREKENKRLKTELRVAKNSEAEMKNLADWALEEKKKAEDLLGKNNIPIPGYLQTASSSSTALPTHITALAPSVSVHWPSPRASVQHKPRPQSAEMQVPTLIRDRRAGKGKNRKVAPLDNGMGLFQDKDVENLRT</sequence>
<feature type="coiled-coil region" evidence="1">
    <location>
        <begin position="5"/>
        <end position="32"/>
    </location>
</feature>
<gene>
    <name evidence="3" type="ORF">CC80DRAFT_554115</name>
</gene>
<keyword evidence="1" id="KW-0175">Coiled coil</keyword>
<evidence type="ECO:0000256" key="2">
    <source>
        <dbReference type="SAM" id="MobiDB-lite"/>
    </source>
</evidence>
<evidence type="ECO:0000256" key="1">
    <source>
        <dbReference type="SAM" id="Coils"/>
    </source>
</evidence>
<proteinExistence type="predicted"/>
<keyword evidence="4" id="KW-1185">Reference proteome</keyword>
<dbReference type="EMBL" id="ML977023">
    <property type="protein sequence ID" value="KAF1950759.1"/>
    <property type="molecule type" value="Genomic_DNA"/>
</dbReference>
<protein>
    <submittedName>
        <fullName evidence="3">Uncharacterized protein</fullName>
    </submittedName>
</protein>
<dbReference type="Proteomes" id="UP000800035">
    <property type="component" value="Unassembled WGS sequence"/>
</dbReference>
<evidence type="ECO:0000313" key="3">
    <source>
        <dbReference type="EMBL" id="KAF1950759.1"/>
    </source>
</evidence>
<name>A0A6A5TG68_9PLEO</name>
<feature type="compositionally biased region" description="Basic and acidic residues" evidence="2">
    <location>
        <begin position="131"/>
        <end position="140"/>
    </location>
</feature>
<dbReference type="AlphaFoldDB" id="A0A6A5TG68"/>